<dbReference type="Proteomes" id="UP000233100">
    <property type="component" value="Chromosome 15"/>
</dbReference>
<dbReference type="PANTHER" id="PTHR12138">
    <property type="entry name" value="PRIMATE-EXPANDED PROTEIN FAMILY"/>
    <property type="match status" value="1"/>
</dbReference>
<evidence type="ECO:0000313" key="3">
    <source>
        <dbReference type="Ensembl" id="ENSMFAP00000048349.1"/>
    </source>
</evidence>
<reference evidence="3" key="2">
    <citation type="submission" date="2025-08" db="UniProtKB">
        <authorList>
            <consortium name="Ensembl"/>
        </authorList>
    </citation>
    <scope>IDENTIFICATION</scope>
</reference>
<feature type="region of interest" description="Disordered" evidence="1">
    <location>
        <begin position="75"/>
        <end position="98"/>
    </location>
</feature>
<keyword evidence="2" id="KW-0732">Signal</keyword>
<sequence>MALPALVLLPRVLPPGQGEVQRVKVSLCWKLKWKEDLVWFYSHFGFFFFLRQSLALSPRLLCSGTISAHCKLRLPGSRHSPASASRWLGLQAPATSPG</sequence>
<evidence type="ECO:0000256" key="2">
    <source>
        <dbReference type="SAM" id="SignalP"/>
    </source>
</evidence>
<name>A0A7N9IA28_MACFA</name>
<dbReference type="PANTHER" id="PTHR12138:SF75">
    <property type="entry name" value="SECRETED PROTEIN"/>
    <property type="match status" value="1"/>
</dbReference>
<feature type="signal peptide" evidence="2">
    <location>
        <begin position="1"/>
        <end position="18"/>
    </location>
</feature>
<reference evidence="3 4" key="1">
    <citation type="submission" date="2013-03" db="EMBL/GenBank/DDBJ databases">
        <authorList>
            <person name="Warren W."/>
            <person name="Wilson R.K."/>
        </authorList>
    </citation>
    <scope>NUCLEOTIDE SEQUENCE</scope>
</reference>
<dbReference type="Ensembl" id="ENSMFAT00000098810.1">
    <property type="protein sequence ID" value="ENSMFAP00000048349.1"/>
    <property type="gene ID" value="ENSMFAG00000050654.1"/>
</dbReference>
<dbReference type="AlphaFoldDB" id="A0A7N9IA28"/>
<organism evidence="3 4">
    <name type="scientific">Macaca fascicularis</name>
    <name type="common">Crab-eating macaque</name>
    <name type="synonym">Cynomolgus monkey</name>
    <dbReference type="NCBI Taxonomy" id="9541"/>
    <lineage>
        <taxon>Eukaryota</taxon>
        <taxon>Metazoa</taxon>
        <taxon>Chordata</taxon>
        <taxon>Craniata</taxon>
        <taxon>Vertebrata</taxon>
        <taxon>Euteleostomi</taxon>
        <taxon>Mammalia</taxon>
        <taxon>Eutheria</taxon>
        <taxon>Euarchontoglires</taxon>
        <taxon>Primates</taxon>
        <taxon>Haplorrhini</taxon>
        <taxon>Catarrhini</taxon>
        <taxon>Cercopithecidae</taxon>
        <taxon>Cercopithecinae</taxon>
        <taxon>Macaca</taxon>
    </lineage>
</organism>
<keyword evidence="4" id="KW-1185">Reference proteome</keyword>
<reference evidence="3" key="3">
    <citation type="submission" date="2025-09" db="UniProtKB">
        <authorList>
            <consortium name="Ensembl"/>
        </authorList>
    </citation>
    <scope>IDENTIFICATION</scope>
</reference>
<protein>
    <submittedName>
        <fullName evidence="3">Uncharacterized protein</fullName>
    </submittedName>
</protein>
<feature type="chain" id="PRO_5031075351" evidence="2">
    <location>
        <begin position="19"/>
        <end position="98"/>
    </location>
</feature>
<evidence type="ECO:0000256" key="1">
    <source>
        <dbReference type="SAM" id="MobiDB-lite"/>
    </source>
</evidence>
<dbReference type="GeneTree" id="ENSGT00940000163505"/>
<proteinExistence type="predicted"/>
<evidence type="ECO:0000313" key="4">
    <source>
        <dbReference type="Proteomes" id="UP000233100"/>
    </source>
</evidence>
<accession>A0A7N9IA28</accession>